<evidence type="ECO:0000259" key="7">
    <source>
        <dbReference type="Pfam" id="PF25954"/>
    </source>
</evidence>
<dbReference type="GO" id="GO:0046686">
    <property type="term" value="P:response to cadmium ion"/>
    <property type="evidence" value="ECO:0007669"/>
    <property type="project" value="UniProtKB-KW"/>
</dbReference>
<dbReference type="PROSITE" id="PS51257">
    <property type="entry name" value="PROKAR_LIPOPROTEIN"/>
    <property type="match status" value="1"/>
</dbReference>
<evidence type="ECO:0000259" key="8">
    <source>
        <dbReference type="Pfam" id="PF25973"/>
    </source>
</evidence>
<organism evidence="10 11">
    <name type="scientific">Novilysobacter ciconiae</name>
    <dbReference type="NCBI Taxonomy" id="2781022"/>
    <lineage>
        <taxon>Bacteria</taxon>
        <taxon>Pseudomonadati</taxon>
        <taxon>Pseudomonadota</taxon>
        <taxon>Gammaproteobacteria</taxon>
        <taxon>Lysobacterales</taxon>
        <taxon>Lysobacteraceae</taxon>
        <taxon>Novilysobacter</taxon>
    </lineage>
</organism>
<evidence type="ECO:0000259" key="9">
    <source>
        <dbReference type="Pfam" id="PF25989"/>
    </source>
</evidence>
<evidence type="ECO:0000256" key="3">
    <source>
        <dbReference type="ARBA" id="ARBA00022833"/>
    </source>
</evidence>
<dbReference type="Pfam" id="PF25973">
    <property type="entry name" value="BSH_CzcB"/>
    <property type="match status" value="1"/>
</dbReference>
<dbReference type="Pfam" id="PF25989">
    <property type="entry name" value="YknX_C"/>
    <property type="match status" value="1"/>
</dbReference>
<evidence type="ECO:0000256" key="1">
    <source>
        <dbReference type="ARBA" id="ARBA00009477"/>
    </source>
</evidence>
<keyword evidence="11" id="KW-1185">Reference proteome</keyword>
<name>A0A7S6UI45_9GAMM</name>
<proteinExistence type="inferred from homology"/>
<feature type="domain" description="CzcB-like barrel-sandwich hybrid" evidence="8">
    <location>
        <begin position="76"/>
        <end position="202"/>
    </location>
</feature>
<dbReference type="Proteomes" id="UP000594059">
    <property type="component" value="Chromosome"/>
</dbReference>
<feature type="domain" description="CusB-like beta-barrel" evidence="7">
    <location>
        <begin position="210"/>
        <end position="279"/>
    </location>
</feature>
<keyword evidence="4" id="KW-0105">Cadmium resistance</keyword>
<dbReference type="PANTHER" id="PTHR30469:SF38">
    <property type="entry name" value="HLYD FAMILY SECRETION PROTEIN"/>
    <property type="match status" value="1"/>
</dbReference>
<feature type="chain" id="PRO_5032657475" evidence="6">
    <location>
        <begin position="34"/>
        <end position="374"/>
    </location>
</feature>
<dbReference type="Gene3D" id="2.40.30.170">
    <property type="match status" value="1"/>
</dbReference>
<dbReference type="Gene3D" id="2.40.420.20">
    <property type="match status" value="1"/>
</dbReference>
<dbReference type="InterPro" id="IPR058647">
    <property type="entry name" value="BSH_CzcB-like"/>
</dbReference>
<dbReference type="Gene3D" id="1.10.287.470">
    <property type="entry name" value="Helix hairpin bin"/>
    <property type="match status" value="1"/>
</dbReference>
<dbReference type="FunFam" id="2.40.420.20:FF:000006">
    <property type="entry name" value="RND family efflux transporter MFP subunit"/>
    <property type="match status" value="1"/>
</dbReference>
<evidence type="ECO:0000313" key="10">
    <source>
        <dbReference type="EMBL" id="QOW20625.1"/>
    </source>
</evidence>
<evidence type="ECO:0000256" key="5">
    <source>
        <dbReference type="ARBA" id="ARBA00058766"/>
    </source>
</evidence>
<accession>A0A7S6UI45</accession>
<evidence type="ECO:0000256" key="6">
    <source>
        <dbReference type="SAM" id="SignalP"/>
    </source>
</evidence>
<dbReference type="GO" id="GO:0015562">
    <property type="term" value="F:efflux transmembrane transporter activity"/>
    <property type="evidence" value="ECO:0007669"/>
    <property type="project" value="TreeGrafter"/>
</dbReference>
<dbReference type="RefSeq" id="WP_193987062.1">
    <property type="nucleotide sequence ID" value="NZ_CP063656.1"/>
</dbReference>
<dbReference type="InterPro" id="IPR006143">
    <property type="entry name" value="RND_pump_MFP"/>
</dbReference>
<feature type="domain" description="YknX-like C-terminal permuted SH3-like" evidence="9">
    <location>
        <begin position="287"/>
        <end position="354"/>
    </location>
</feature>
<keyword evidence="3" id="KW-0862">Zinc</keyword>
<comment type="function">
    <text evidence="5">CzcA and CzcB together would act in zinc efflux nearly as effectively as the complete czc efflux system (CzcABC). The CzcB protein is thought to funnel zinc cations to the CzcA transport protein.</text>
</comment>
<dbReference type="FunFam" id="2.40.30.170:FF:000010">
    <property type="entry name" value="Efflux RND transporter periplasmic adaptor subunit"/>
    <property type="match status" value="1"/>
</dbReference>
<keyword evidence="2" id="KW-0813">Transport</keyword>
<dbReference type="GO" id="GO:1990281">
    <property type="term" value="C:efflux pump complex"/>
    <property type="evidence" value="ECO:0007669"/>
    <property type="project" value="TreeGrafter"/>
</dbReference>
<dbReference type="EMBL" id="CP063656">
    <property type="protein sequence ID" value="QOW20625.1"/>
    <property type="molecule type" value="Genomic_DNA"/>
</dbReference>
<feature type="signal peptide" evidence="6">
    <location>
        <begin position="1"/>
        <end position="33"/>
    </location>
</feature>
<dbReference type="InterPro" id="IPR058792">
    <property type="entry name" value="Beta-barrel_RND_2"/>
</dbReference>
<keyword evidence="6" id="KW-0732">Signal</keyword>
<dbReference type="InterPro" id="IPR058637">
    <property type="entry name" value="YknX-like_C"/>
</dbReference>
<dbReference type="KEGG" id="lcic:INQ41_06395"/>
<dbReference type="SUPFAM" id="SSF111369">
    <property type="entry name" value="HlyD-like secretion proteins"/>
    <property type="match status" value="1"/>
</dbReference>
<reference evidence="10 11" key="1">
    <citation type="submission" date="2020-10" db="EMBL/GenBank/DDBJ databases">
        <title>complete genome sequencing of Lysobacter sp. H21R20.</title>
        <authorList>
            <person name="Bae J.-W."/>
            <person name="Lee S.-Y."/>
        </authorList>
    </citation>
    <scope>NUCLEOTIDE SEQUENCE [LARGE SCALE GENOMIC DNA]</scope>
    <source>
        <strain evidence="10 11">H21R20</strain>
    </source>
</reference>
<protein>
    <submittedName>
        <fullName evidence="10">Efflux RND transporter periplasmic adaptor subunit</fullName>
    </submittedName>
</protein>
<dbReference type="PANTHER" id="PTHR30469">
    <property type="entry name" value="MULTIDRUG RESISTANCE PROTEIN MDTA"/>
    <property type="match status" value="1"/>
</dbReference>
<comment type="similarity">
    <text evidence="1">Belongs to the membrane fusion protein (MFP) (TC 8.A.1) family.</text>
</comment>
<dbReference type="AlphaFoldDB" id="A0A7S6UI45"/>
<evidence type="ECO:0000256" key="2">
    <source>
        <dbReference type="ARBA" id="ARBA00022448"/>
    </source>
</evidence>
<evidence type="ECO:0000313" key="11">
    <source>
        <dbReference type="Proteomes" id="UP000594059"/>
    </source>
</evidence>
<dbReference type="Pfam" id="PF25954">
    <property type="entry name" value="Beta-barrel_RND_2"/>
    <property type="match status" value="1"/>
</dbReference>
<evidence type="ECO:0000256" key="4">
    <source>
        <dbReference type="ARBA" id="ARBA00043263"/>
    </source>
</evidence>
<gene>
    <name evidence="10" type="ORF">INQ41_06395</name>
</gene>
<dbReference type="Gene3D" id="2.40.50.100">
    <property type="match status" value="1"/>
</dbReference>
<sequence>MQHRANSSGTAWFRSCAYLLVCVLLLSACKGGAGGAGKEGDAEETEAVTVEVAPVQKRLMAASYTGTAPLEASVEAQVVAKTSGVALKVLVSEGDTVRAGQTLVRLDSDRARLQVAQTASQVGKLRNQFERAQKLAAEQLIAAADYDQIRYDLANAQAANRMANLELSYADVKAPINGVVASVPPKAGNFIQINTPIVRIVDISTLEATLNVPERELATMSAGLPVSLAVDALPGKTFTGVVERISPVVDSGSGTFRVIARFDSEGALQAGMFGRISINYGQRADAMVVPRNALLEGEGDPAVFVLEGDKVRRAAIQTGYSDGSWVEVLDGLSPNDRVVVAGKTTLRDGSAVTVIDTGAPPPAPAVPAASATEQ</sequence>
<dbReference type="NCBIfam" id="TIGR01730">
    <property type="entry name" value="RND_mfp"/>
    <property type="match status" value="1"/>
</dbReference>